<feature type="compositionally biased region" description="Polar residues" evidence="1">
    <location>
        <begin position="72"/>
        <end position="83"/>
    </location>
</feature>
<evidence type="ECO:0000256" key="1">
    <source>
        <dbReference type="SAM" id="MobiDB-lite"/>
    </source>
</evidence>
<dbReference type="Proteomes" id="UP001303046">
    <property type="component" value="Unassembled WGS sequence"/>
</dbReference>
<evidence type="ECO:0000313" key="3">
    <source>
        <dbReference type="Proteomes" id="UP001303046"/>
    </source>
</evidence>
<accession>A0ABR1CXC5</accession>
<evidence type="ECO:0000313" key="2">
    <source>
        <dbReference type="EMBL" id="KAK6742572.1"/>
    </source>
</evidence>
<feature type="region of interest" description="Disordered" evidence="1">
    <location>
        <begin position="64"/>
        <end position="96"/>
    </location>
</feature>
<protein>
    <submittedName>
        <fullName evidence="2">Uncharacterized protein</fullName>
    </submittedName>
</protein>
<dbReference type="EMBL" id="JAVFWL010000003">
    <property type="protein sequence ID" value="KAK6742572.1"/>
    <property type="molecule type" value="Genomic_DNA"/>
</dbReference>
<name>A0ABR1CXC5_NECAM</name>
<comment type="caution">
    <text evidence="2">The sequence shown here is derived from an EMBL/GenBank/DDBJ whole genome shotgun (WGS) entry which is preliminary data.</text>
</comment>
<sequence length="96" mass="11068">MLKELNEAERRVGPRINRKKTQFMKNAYNEDEGIQLEGSQVVETSPYIHLSFYEYEEIEKFEERSELGDKSSVGSICTRQGSYKPTDGPRSPCPSF</sequence>
<organism evidence="2 3">
    <name type="scientific">Necator americanus</name>
    <name type="common">Human hookworm</name>
    <dbReference type="NCBI Taxonomy" id="51031"/>
    <lineage>
        <taxon>Eukaryota</taxon>
        <taxon>Metazoa</taxon>
        <taxon>Ecdysozoa</taxon>
        <taxon>Nematoda</taxon>
        <taxon>Chromadorea</taxon>
        <taxon>Rhabditida</taxon>
        <taxon>Rhabditina</taxon>
        <taxon>Rhabditomorpha</taxon>
        <taxon>Strongyloidea</taxon>
        <taxon>Ancylostomatidae</taxon>
        <taxon>Bunostominae</taxon>
        <taxon>Necator</taxon>
    </lineage>
</organism>
<gene>
    <name evidence="2" type="primary">Necator_chrIII.g10825</name>
    <name evidence="2" type="ORF">RB195_010060</name>
</gene>
<reference evidence="2 3" key="1">
    <citation type="submission" date="2023-08" db="EMBL/GenBank/DDBJ databases">
        <title>A Necator americanus chromosomal reference genome.</title>
        <authorList>
            <person name="Ilik V."/>
            <person name="Petrzelkova K.J."/>
            <person name="Pardy F."/>
            <person name="Fuh T."/>
            <person name="Niatou-Singa F.S."/>
            <person name="Gouil Q."/>
            <person name="Baker L."/>
            <person name="Ritchie M.E."/>
            <person name="Jex A.R."/>
            <person name="Gazzola D."/>
            <person name="Li H."/>
            <person name="Toshio Fujiwara R."/>
            <person name="Zhan B."/>
            <person name="Aroian R.V."/>
            <person name="Pafco B."/>
            <person name="Schwarz E.M."/>
        </authorList>
    </citation>
    <scope>NUCLEOTIDE SEQUENCE [LARGE SCALE GENOMIC DNA]</scope>
    <source>
        <strain evidence="2 3">Aroian</strain>
        <tissue evidence="2">Whole animal</tissue>
    </source>
</reference>
<keyword evidence="3" id="KW-1185">Reference proteome</keyword>
<proteinExistence type="predicted"/>